<dbReference type="EMBL" id="JAUUTY010000798">
    <property type="protein sequence ID" value="KAK1580274.1"/>
    <property type="molecule type" value="Genomic_DNA"/>
</dbReference>
<reference evidence="2" key="1">
    <citation type="submission" date="2023-07" db="EMBL/GenBank/DDBJ databases">
        <title>A chromosome-level genome assembly of Lolium multiflorum.</title>
        <authorList>
            <person name="Chen Y."/>
            <person name="Copetti D."/>
            <person name="Kolliker R."/>
            <person name="Studer B."/>
        </authorList>
    </citation>
    <scope>NUCLEOTIDE SEQUENCE</scope>
    <source>
        <strain evidence="2">02402/16</strain>
        <tissue evidence="2">Leaf</tissue>
    </source>
</reference>
<evidence type="ECO:0000259" key="1">
    <source>
        <dbReference type="PROSITE" id="PS50181"/>
    </source>
</evidence>
<keyword evidence="3" id="KW-1185">Reference proteome</keyword>
<dbReference type="Gene3D" id="1.20.1280.50">
    <property type="match status" value="1"/>
</dbReference>
<proteinExistence type="predicted"/>
<dbReference type="PROSITE" id="PS50181">
    <property type="entry name" value="FBOX"/>
    <property type="match status" value="1"/>
</dbReference>
<protein>
    <recommendedName>
        <fullName evidence="1">F-box domain-containing protein</fullName>
    </recommendedName>
</protein>
<comment type="caution">
    <text evidence="2">The sequence shown here is derived from an EMBL/GenBank/DDBJ whole genome shotgun (WGS) entry which is preliminary data.</text>
</comment>
<dbReference type="PANTHER" id="PTHR35828:SF27">
    <property type="entry name" value="F-BOX DOMAIN-CONTAINING PROTEIN"/>
    <property type="match status" value="1"/>
</dbReference>
<organism evidence="2 3">
    <name type="scientific">Lolium multiflorum</name>
    <name type="common">Italian ryegrass</name>
    <name type="synonym">Lolium perenne subsp. multiflorum</name>
    <dbReference type="NCBI Taxonomy" id="4521"/>
    <lineage>
        <taxon>Eukaryota</taxon>
        <taxon>Viridiplantae</taxon>
        <taxon>Streptophyta</taxon>
        <taxon>Embryophyta</taxon>
        <taxon>Tracheophyta</taxon>
        <taxon>Spermatophyta</taxon>
        <taxon>Magnoliopsida</taxon>
        <taxon>Liliopsida</taxon>
        <taxon>Poales</taxon>
        <taxon>Poaceae</taxon>
        <taxon>BOP clade</taxon>
        <taxon>Pooideae</taxon>
        <taxon>Poodae</taxon>
        <taxon>Poeae</taxon>
        <taxon>Poeae Chloroplast Group 2 (Poeae type)</taxon>
        <taxon>Loliodinae</taxon>
        <taxon>Loliinae</taxon>
        <taxon>Lolium</taxon>
    </lineage>
</organism>
<dbReference type="Proteomes" id="UP001231189">
    <property type="component" value="Unassembled WGS sequence"/>
</dbReference>
<dbReference type="SMART" id="SM00256">
    <property type="entry name" value="FBOX"/>
    <property type="match status" value="1"/>
</dbReference>
<evidence type="ECO:0000313" key="2">
    <source>
        <dbReference type="EMBL" id="KAK1580274.1"/>
    </source>
</evidence>
<gene>
    <name evidence="2" type="ORF">QYE76_017756</name>
</gene>
<name>A0AAD8PUE5_LOLMU</name>
<dbReference type="Pfam" id="PF12937">
    <property type="entry name" value="F-box-like"/>
    <property type="match status" value="1"/>
</dbReference>
<accession>A0AAD8PUE5</accession>
<dbReference type="AlphaFoldDB" id="A0AAD8PUE5"/>
<dbReference type="SUPFAM" id="SSF81383">
    <property type="entry name" value="F-box domain"/>
    <property type="match status" value="1"/>
</dbReference>
<dbReference type="InterPro" id="IPR001810">
    <property type="entry name" value="F-box_dom"/>
</dbReference>
<dbReference type="InterPro" id="IPR036047">
    <property type="entry name" value="F-box-like_dom_sf"/>
</dbReference>
<evidence type="ECO:0000313" key="3">
    <source>
        <dbReference type="Proteomes" id="UP001231189"/>
    </source>
</evidence>
<sequence>MSTTTLPEKVEREILLRLDDVPTLFRCAAACKRWRRLVAAPSFLQQRRWPRSLLVGYFTRRCRVSMFPGTSPTAGCNSQLTFVPLPGPSLLGCTSRRPLSSFVVPADGDDAAAAVVDRSVPLATRDGLLLVRLYPSDDDLEPDVVRLAVCNPLAGTWEVLPELDCDSRFGPSDGYGRDIIPSIAGDDDGPAYRVLLIGADKHKSQYNLHAFAAGDASWSAPVMCFDMMDRQIWSMEKSKAVVCGGHAHWLFVSRSHHFHILNVDINTGHVSLTRLLLPTQEEFLPKDLIDSLKRGGGATLREIIKRRLSDLACFDRLATTSDGARLSLLVYRGGRLEVWTEQQIDGDGQRKLGGEAKWLYTREIDHKLTELLQQLDRPSCFWLGKKGDTALVRSEEERIYIAYLDTAALQDVTQHFHDLPRGMILPMEIDWPTFFMLRLGSLSVEFCFAKE</sequence>
<dbReference type="PANTHER" id="PTHR35828">
    <property type="entry name" value="OS08G0203800 PROTEIN-RELATED"/>
    <property type="match status" value="1"/>
</dbReference>
<feature type="domain" description="F-box" evidence="1">
    <location>
        <begin position="1"/>
        <end position="52"/>
    </location>
</feature>